<feature type="domain" description="Peptidase S1" evidence="12">
    <location>
        <begin position="557"/>
        <end position="780"/>
    </location>
</feature>
<comment type="subcellular location">
    <subcellularLocation>
        <location evidence="1">Cell membrane</location>
        <topology evidence="1">Single-pass type II membrane protein</topology>
    </subcellularLocation>
</comment>
<feature type="disulfide bond" evidence="8">
    <location>
        <begin position="369"/>
        <end position="384"/>
    </location>
</feature>
<name>A0AAN7SEY4_9COLE</name>
<dbReference type="PRINTS" id="PR00261">
    <property type="entry name" value="LDLRECEPTOR"/>
</dbReference>
<evidence type="ECO:0000256" key="5">
    <source>
        <dbReference type="ARBA" id="ARBA00023136"/>
    </source>
</evidence>
<dbReference type="AlphaFoldDB" id="A0AAN7SEY4"/>
<dbReference type="Pfam" id="PF01390">
    <property type="entry name" value="SEA"/>
    <property type="match status" value="1"/>
</dbReference>
<dbReference type="PROSITE" id="PS01209">
    <property type="entry name" value="LDLRA_1"/>
    <property type="match status" value="1"/>
</dbReference>
<evidence type="ECO:0000256" key="6">
    <source>
        <dbReference type="ARBA" id="ARBA00023157"/>
    </source>
</evidence>
<evidence type="ECO:0000313" key="13">
    <source>
        <dbReference type="EMBL" id="KAK4875624.1"/>
    </source>
</evidence>
<dbReference type="Pfam" id="PF01392">
    <property type="entry name" value="Fz"/>
    <property type="match status" value="1"/>
</dbReference>
<keyword evidence="4 9" id="KW-1133">Transmembrane helix</keyword>
<keyword evidence="2 9" id="KW-0812">Transmembrane</keyword>
<feature type="disulfide bond" evidence="8">
    <location>
        <begin position="407"/>
        <end position="422"/>
    </location>
</feature>
<evidence type="ECO:0000256" key="4">
    <source>
        <dbReference type="ARBA" id="ARBA00022989"/>
    </source>
</evidence>
<organism evidence="13 14">
    <name type="scientific">Aquatica leii</name>
    <dbReference type="NCBI Taxonomy" id="1421715"/>
    <lineage>
        <taxon>Eukaryota</taxon>
        <taxon>Metazoa</taxon>
        <taxon>Ecdysozoa</taxon>
        <taxon>Arthropoda</taxon>
        <taxon>Hexapoda</taxon>
        <taxon>Insecta</taxon>
        <taxon>Pterygota</taxon>
        <taxon>Neoptera</taxon>
        <taxon>Endopterygota</taxon>
        <taxon>Coleoptera</taxon>
        <taxon>Polyphaga</taxon>
        <taxon>Elateriformia</taxon>
        <taxon>Elateroidea</taxon>
        <taxon>Lampyridae</taxon>
        <taxon>Luciolinae</taxon>
        <taxon>Aquatica</taxon>
    </lineage>
</organism>
<dbReference type="CDD" id="cd00112">
    <property type="entry name" value="LDLa"/>
    <property type="match status" value="1"/>
</dbReference>
<dbReference type="CDD" id="cd00190">
    <property type="entry name" value="Tryp_SPc"/>
    <property type="match status" value="1"/>
</dbReference>
<dbReference type="SMART" id="SM00063">
    <property type="entry name" value="FRI"/>
    <property type="match status" value="1"/>
</dbReference>
<evidence type="ECO:0008006" key="15">
    <source>
        <dbReference type="Google" id="ProtNLM"/>
    </source>
</evidence>
<protein>
    <recommendedName>
        <fullName evidence="15">Atrial natriuretic peptide-converting enzyme</fullName>
    </recommendedName>
</protein>
<dbReference type="InterPro" id="IPR002172">
    <property type="entry name" value="LDrepeatLR_classA_rpt"/>
</dbReference>
<dbReference type="Gene3D" id="4.10.400.10">
    <property type="entry name" value="Low-density Lipoprotein Receptor"/>
    <property type="match status" value="1"/>
</dbReference>
<evidence type="ECO:0000256" key="2">
    <source>
        <dbReference type="ARBA" id="ARBA00022692"/>
    </source>
</evidence>
<dbReference type="SUPFAM" id="SSF57424">
    <property type="entry name" value="LDL receptor-like module"/>
    <property type="match status" value="1"/>
</dbReference>
<dbReference type="PANTHER" id="PTHR24258:SF146">
    <property type="entry name" value="ATRIAL NATRIURETIC PEPTIDE-CONVERTING ENZYME"/>
    <property type="match status" value="1"/>
</dbReference>
<dbReference type="InterPro" id="IPR036055">
    <property type="entry name" value="LDL_receptor-like_sf"/>
</dbReference>
<dbReference type="InterPro" id="IPR043504">
    <property type="entry name" value="Peptidase_S1_PA_chymotrypsin"/>
</dbReference>
<feature type="domain" description="FZ" evidence="11">
    <location>
        <begin position="238"/>
        <end position="358"/>
    </location>
</feature>
<evidence type="ECO:0000256" key="3">
    <source>
        <dbReference type="ARBA" id="ARBA00022968"/>
    </source>
</evidence>
<dbReference type="Gene3D" id="1.10.2000.10">
    <property type="entry name" value="Frizzled cysteine-rich domain"/>
    <property type="match status" value="1"/>
</dbReference>
<dbReference type="GO" id="GO:0006508">
    <property type="term" value="P:proteolysis"/>
    <property type="evidence" value="ECO:0007669"/>
    <property type="project" value="InterPro"/>
</dbReference>
<dbReference type="GO" id="GO:0004252">
    <property type="term" value="F:serine-type endopeptidase activity"/>
    <property type="evidence" value="ECO:0007669"/>
    <property type="project" value="InterPro"/>
</dbReference>
<evidence type="ECO:0000259" key="11">
    <source>
        <dbReference type="PROSITE" id="PS50038"/>
    </source>
</evidence>
<dbReference type="Gene3D" id="2.40.10.10">
    <property type="entry name" value="Trypsin-like serine proteases"/>
    <property type="match status" value="1"/>
</dbReference>
<dbReference type="InterPro" id="IPR009003">
    <property type="entry name" value="Peptidase_S1_PA"/>
</dbReference>
<feature type="disulfide bond" evidence="7">
    <location>
        <begin position="238"/>
        <end position="299"/>
    </location>
</feature>
<accession>A0AAN7SEY4</accession>
<dbReference type="PANTHER" id="PTHR24258">
    <property type="entry name" value="SERINE PROTEASE-RELATED"/>
    <property type="match status" value="1"/>
</dbReference>
<feature type="transmembrane region" description="Helical" evidence="9">
    <location>
        <begin position="56"/>
        <end position="81"/>
    </location>
</feature>
<dbReference type="PROSITE" id="PS50068">
    <property type="entry name" value="LDLRA_2"/>
    <property type="match status" value="2"/>
</dbReference>
<dbReference type="SUPFAM" id="SSF63501">
    <property type="entry name" value="Frizzled cysteine-rich domain"/>
    <property type="match status" value="1"/>
</dbReference>
<evidence type="ECO:0000259" key="12">
    <source>
        <dbReference type="PROSITE" id="PS50240"/>
    </source>
</evidence>
<keyword evidence="6 8" id="KW-1015">Disulfide bond</keyword>
<feature type="disulfide bond" evidence="7">
    <location>
        <begin position="246"/>
        <end position="292"/>
    </location>
</feature>
<dbReference type="InterPro" id="IPR020067">
    <property type="entry name" value="Frizzled_dom"/>
</dbReference>
<dbReference type="InterPro" id="IPR023415">
    <property type="entry name" value="LDLR_class-A_CS"/>
</dbReference>
<comment type="caution">
    <text evidence="13">The sequence shown here is derived from an EMBL/GenBank/DDBJ whole genome shotgun (WGS) entry which is preliminary data.</text>
</comment>
<dbReference type="PROSITE" id="PS50240">
    <property type="entry name" value="TRYPSIN_DOM"/>
    <property type="match status" value="1"/>
</dbReference>
<dbReference type="SMART" id="SM00020">
    <property type="entry name" value="Tryp_SPc"/>
    <property type="match status" value="1"/>
</dbReference>
<dbReference type="Pfam" id="PF00089">
    <property type="entry name" value="Trypsin"/>
    <property type="match status" value="1"/>
</dbReference>
<evidence type="ECO:0000256" key="1">
    <source>
        <dbReference type="ARBA" id="ARBA00004401"/>
    </source>
</evidence>
<keyword evidence="3" id="KW-0735">Signal-anchor</keyword>
<evidence type="ECO:0000259" key="10">
    <source>
        <dbReference type="PROSITE" id="PS50024"/>
    </source>
</evidence>
<evidence type="ECO:0000313" key="14">
    <source>
        <dbReference type="Proteomes" id="UP001353858"/>
    </source>
</evidence>
<comment type="caution">
    <text evidence="8">Lacks conserved residue(s) required for the propagation of feature annotation.</text>
</comment>
<evidence type="ECO:0000256" key="8">
    <source>
        <dbReference type="PROSITE-ProRule" id="PRU00124"/>
    </source>
</evidence>
<keyword evidence="14" id="KW-1185">Reference proteome</keyword>
<evidence type="ECO:0000256" key="9">
    <source>
        <dbReference type="SAM" id="Phobius"/>
    </source>
</evidence>
<dbReference type="PROSITE" id="PS50038">
    <property type="entry name" value="FZ"/>
    <property type="match status" value="1"/>
</dbReference>
<dbReference type="CDD" id="cd07066">
    <property type="entry name" value="CRD_FZ"/>
    <property type="match status" value="1"/>
</dbReference>
<keyword evidence="5 9" id="KW-0472">Membrane</keyword>
<dbReference type="GO" id="GO:0005886">
    <property type="term" value="C:plasma membrane"/>
    <property type="evidence" value="ECO:0007669"/>
    <property type="project" value="UniProtKB-SubCell"/>
</dbReference>
<dbReference type="InterPro" id="IPR036364">
    <property type="entry name" value="SEA_dom_sf"/>
</dbReference>
<dbReference type="FunFam" id="2.40.10.10:FF:000235">
    <property type="entry name" value="Atrial natriuretic peptide-converting enzyme"/>
    <property type="match status" value="1"/>
</dbReference>
<dbReference type="InterPro" id="IPR000082">
    <property type="entry name" value="SEA_dom"/>
</dbReference>
<dbReference type="SMART" id="SM00192">
    <property type="entry name" value="LDLa"/>
    <property type="match status" value="2"/>
</dbReference>
<dbReference type="Gene3D" id="3.30.70.960">
    <property type="entry name" value="SEA domain"/>
    <property type="match status" value="1"/>
</dbReference>
<proteinExistence type="predicted"/>
<dbReference type="InterPro" id="IPR036790">
    <property type="entry name" value="Frizzled_dom_sf"/>
</dbReference>
<dbReference type="SUPFAM" id="SSF82671">
    <property type="entry name" value="SEA domain"/>
    <property type="match status" value="1"/>
</dbReference>
<sequence>MTVTMEHKNNRKASWDSKMSISTVSSTTRHYKRSPSSILSSDSDIRFTRKKLSSQYKCGCCIIACFLGLLLLAAASVYVGYTFFASDPPEEQIYRATFKITDGDVFSPELADPSTESFKVRSRDYRERLNLLFRRSPITHGFAGTEVLALDGTEGKDLVIYFNIHVDPSYVSVVAKDLEKILFDEIKAESAYFRNLTIDSSTLEVKESHVFSLPIASSTTVKMISQVVTQKPLPPRVCSQIEISYCSALKYNTTTYPNVLGHKNKAEVEEDMISFRELVDAECYRNAYDFVCQVLQPSCKKSTPEDEMILPCRSFCRDFMMGCGSRLLPKFKDLLSCSKFPEFGDMPTCKAKSGCVEELQSRALSPRICDGIVDCQDLSDEKSCTYCPSDHIHCGIGRTCILSTKRCDGTIDCPDGSDERACLNIAPSISHITSTPIVSPHLLRYYSSGFVIFNEKGEVGKLCTENLNLTLPFNKTNEILQTAAKSLCKTLSYSNFVLVDVEKDDEHNISYVEMKDPTASAISFVRTPCFSKHVLKVACSDLECGLQRTHATEAQQILGKMANHGDWPWHVALFKDDVHVCDATLVSPNWLVTTASCFQGQPKAEWVARFGTVRLTSSSPWQQERRIVGMVKSPVEGSTIAMIKLEKAVNMNDFVRPICLPTEKSGILPNNISQCNTLGWSRNRDQLQRLQIKFTEMEKCENISISTVNSVCTETMYGQDDCNEEEFAGTSVLCVLSDSKKWFLAGVSNWRIACSNAGVDRPRMYDKISSNVDWIQETISAIS</sequence>
<reference evidence="14" key="1">
    <citation type="submission" date="2023-01" db="EMBL/GenBank/DDBJ databases">
        <title>Key to firefly adult light organ development and bioluminescence: homeobox transcription factors regulate luciferase expression and transportation to peroxisome.</title>
        <authorList>
            <person name="Fu X."/>
        </authorList>
    </citation>
    <scope>NUCLEOTIDE SEQUENCE [LARGE SCALE GENOMIC DNA]</scope>
</reference>
<dbReference type="PROSITE" id="PS50024">
    <property type="entry name" value="SEA"/>
    <property type="match status" value="1"/>
</dbReference>
<dbReference type="Proteomes" id="UP001353858">
    <property type="component" value="Unassembled WGS sequence"/>
</dbReference>
<evidence type="ECO:0000256" key="7">
    <source>
        <dbReference type="PROSITE-ProRule" id="PRU00090"/>
    </source>
</evidence>
<dbReference type="InterPro" id="IPR001254">
    <property type="entry name" value="Trypsin_dom"/>
</dbReference>
<dbReference type="SUPFAM" id="SSF50494">
    <property type="entry name" value="Trypsin-like serine proteases"/>
    <property type="match status" value="1"/>
</dbReference>
<feature type="domain" description="SEA" evidence="10">
    <location>
        <begin position="90"/>
        <end position="210"/>
    </location>
</feature>
<gene>
    <name evidence="13" type="ORF">RN001_012046</name>
</gene>
<dbReference type="EMBL" id="JARPUR010000005">
    <property type="protein sequence ID" value="KAK4875624.1"/>
    <property type="molecule type" value="Genomic_DNA"/>
</dbReference>
<dbReference type="Pfam" id="PF00057">
    <property type="entry name" value="Ldl_recept_a"/>
    <property type="match status" value="1"/>
</dbReference>